<feature type="domain" description="HipA N-terminal subdomain 1" evidence="5">
    <location>
        <begin position="9"/>
        <end position="102"/>
    </location>
</feature>
<dbReference type="Pfam" id="PF13657">
    <property type="entry name" value="Couple_hipA"/>
    <property type="match status" value="1"/>
</dbReference>
<dbReference type="InterPro" id="IPR012893">
    <property type="entry name" value="HipA-like_C"/>
</dbReference>
<keyword evidence="2 6" id="KW-0808">Transferase</keyword>
<dbReference type="PANTHER" id="PTHR37419">
    <property type="entry name" value="SERINE/THREONINE-PROTEIN KINASE TOXIN HIPA"/>
    <property type="match status" value="1"/>
</dbReference>
<organism evidence="6 7">
    <name type="scientific">Variovorax boronicumulans</name>
    <dbReference type="NCBI Taxonomy" id="436515"/>
    <lineage>
        <taxon>Bacteria</taxon>
        <taxon>Pseudomonadati</taxon>
        <taxon>Pseudomonadota</taxon>
        <taxon>Betaproteobacteria</taxon>
        <taxon>Burkholderiales</taxon>
        <taxon>Comamonadaceae</taxon>
        <taxon>Variovorax</taxon>
    </lineage>
</organism>
<dbReference type="InterPro" id="IPR052028">
    <property type="entry name" value="HipA_Ser/Thr_kinase"/>
</dbReference>
<dbReference type="RefSeq" id="WP_307686230.1">
    <property type="nucleotide sequence ID" value="NZ_JAUSRD010000013.1"/>
</dbReference>
<dbReference type="Proteomes" id="UP001242045">
    <property type="component" value="Unassembled WGS sequence"/>
</dbReference>
<dbReference type="Pfam" id="PF07804">
    <property type="entry name" value="HipA_C"/>
    <property type="match status" value="1"/>
</dbReference>
<dbReference type="GO" id="GO:0004674">
    <property type="term" value="F:protein serine/threonine kinase activity"/>
    <property type="evidence" value="ECO:0007669"/>
    <property type="project" value="UniProtKB-EC"/>
</dbReference>
<dbReference type="Gene3D" id="1.10.1070.20">
    <property type="match status" value="1"/>
</dbReference>
<evidence type="ECO:0000313" key="7">
    <source>
        <dbReference type="Proteomes" id="UP001242045"/>
    </source>
</evidence>
<accession>A0AAW8D514</accession>
<comment type="similarity">
    <text evidence="1">Belongs to the HipA Ser/Thr kinase family.</text>
</comment>
<gene>
    <name evidence="6" type="ORF">J2W31_004746</name>
</gene>
<evidence type="ECO:0000256" key="3">
    <source>
        <dbReference type="ARBA" id="ARBA00022777"/>
    </source>
</evidence>
<reference evidence="6" key="1">
    <citation type="submission" date="2023-07" db="EMBL/GenBank/DDBJ databases">
        <title>Sorghum-associated microbial communities from plants grown in Nebraska, USA.</title>
        <authorList>
            <person name="Schachtman D."/>
        </authorList>
    </citation>
    <scope>NUCLEOTIDE SEQUENCE</scope>
    <source>
        <strain evidence="6">DS3754</strain>
    </source>
</reference>
<dbReference type="AlphaFoldDB" id="A0AAW8D514"/>
<dbReference type="EMBL" id="JAUSRD010000013">
    <property type="protein sequence ID" value="MDP9895619.1"/>
    <property type="molecule type" value="Genomic_DNA"/>
</dbReference>
<protein>
    <submittedName>
        <fullName evidence="6">Serine/threonine-protein kinase HipA</fullName>
        <ecNumber evidence="6">2.7.11.1</ecNumber>
    </submittedName>
</protein>
<proteinExistence type="inferred from homology"/>
<feature type="domain" description="HipA-like C-terminal" evidence="4">
    <location>
        <begin position="145"/>
        <end position="345"/>
    </location>
</feature>
<evidence type="ECO:0000259" key="5">
    <source>
        <dbReference type="Pfam" id="PF13657"/>
    </source>
</evidence>
<evidence type="ECO:0000259" key="4">
    <source>
        <dbReference type="Pfam" id="PF07804"/>
    </source>
</evidence>
<evidence type="ECO:0000313" key="6">
    <source>
        <dbReference type="EMBL" id="MDP9895619.1"/>
    </source>
</evidence>
<dbReference type="EC" id="2.7.11.1" evidence="6"/>
<dbReference type="NCBIfam" id="TIGR03071">
    <property type="entry name" value="couple_hipA"/>
    <property type="match status" value="1"/>
</dbReference>
<dbReference type="GO" id="GO:0005829">
    <property type="term" value="C:cytosol"/>
    <property type="evidence" value="ECO:0007669"/>
    <property type="project" value="TreeGrafter"/>
</dbReference>
<name>A0AAW8D514_9BURK</name>
<keyword evidence="3 6" id="KW-0418">Kinase</keyword>
<dbReference type="InterPro" id="IPR017508">
    <property type="entry name" value="HipA_N1"/>
</dbReference>
<comment type="caution">
    <text evidence="6">The sequence shown here is derived from an EMBL/GenBank/DDBJ whole genome shotgun (WGS) entry which is preliminary data.</text>
</comment>
<sequence>MLPEKIRQLDVEIAGAPAGQLLKHSVYEFRYLDSGVEQPSVALLMPPTRPTYQDGDLFAVMDQNLPEGDLYLRLRAMFPKQQLTPMHLLAVVGSNGIGRLGFRLAGAEALAAPRIIDRKALLATRYTPEVFDELVRAYLSTGAGIAGMQPKIMVPDRVSVPVPTIIVKAGAASYPGLSANEFMCLTAAGHAGIETPTFDLSDDGQLLLVDRFDIAADGSRIGFEDIAALMNLRVRDIQSDRKYHGSYQRIAELMQYLQLPSENLARFFEQVAFSIMVRNGDGHLKNYGLLYTSTADCRLAPMFDVVTTALYRYTRYEGGPELEDRTLALKLFAGKGHTKAYPTTEELLLFGSKVCGVARPELVLARIAEGMQKTLRLAAGDPRIPKDLLEKMRDIWADGMTYAKAR</sequence>
<dbReference type="PANTHER" id="PTHR37419:SF1">
    <property type="entry name" value="SERINE_THREONINE-PROTEIN KINASE TOXIN HIPA"/>
    <property type="match status" value="1"/>
</dbReference>
<evidence type="ECO:0000256" key="1">
    <source>
        <dbReference type="ARBA" id="ARBA00010164"/>
    </source>
</evidence>
<evidence type="ECO:0000256" key="2">
    <source>
        <dbReference type="ARBA" id="ARBA00022679"/>
    </source>
</evidence>